<evidence type="ECO:0000313" key="1">
    <source>
        <dbReference type="EMBL" id="CVK17551.1"/>
    </source>
</evidence>
<name>A0ABP2C1R0_9FIRM</name>
<comment type="caution">
    <text evidence="1">The sequence shown here is derived from an EMBL/GenBank/DDBJ whole genome shotgun (WGS) entry which is preliminary data.</text>
</comment>
<dbReference type="Proteomes" id="UP000245702">
    <property type="component" value="Unassembled WGS sequence"/>
</dbReference>
<organism evidence="1 2">
    <name type="scientific">Sporomusa sphaeroides DSM 2875</name>
    <dbReference type="NCBI Taxonomy" id="1337886"/>
    <lineage>
        <taxon>Bacteria</taxon>
        <taxon>Bacillati</taxon>
        <taxon>Bacillota</taxon>
        <taxon>Negativicutes</taxon>
        <taxon>Selenomonadales</taxon>
        <taxon>Sporomusaceae</taxon>
        <taxon>Sporomusa</taxon>
    </lineage>
</organism>
<dbReference type="RefSeq" id="WP_075755250.1">
    <property type="nucleotide sequence ID" value="NZ_CP146991.1"/>
</dbReference>
<protein>
    <recommendedName>
        <fullName evidence="3">Helix-turn-helix domain protein</fullName>
    </recommendedName>
</protein>
<dbReference type="EMBL" id="FCOW01000001">
    <property type="protein sequence ID" value="CVK17551.1"/>
    <property type="molecule type" value="Genomic_DNA"/>
</dbReference>
<evidence type="ECO:0008006" key="3">
    <source>
        <dbReference type="Google" id="ProtNLM"/>
    </source>
</evidence>
<proteinExistence type="predicted"/>
<sequence>MLKQKLYELPEMLKIIPMSRAGIYSAAKKGDIPTVKVGRRIFVPGWFVAEILDKPVDNGKGA</sequence>
<gene>
    <name evidence="1" type="ORF">SSPH_00185</name>
</gene>
<evidence type="ECO:0000313" key="2">
    <source>
        <dbReference type="Proteomes" id="UP000245702"/>
    </source>
</evidence>
<reference evidence="1 2" key="1">
    <citation type="submission" date="2016-01" db="EMBL/GenBank/DDBJ databases">
        <authorList>
            <person name="Brown R."/>
        </authorList>
    </citation>
    <scope>NUCLEOTIDE SEQUENCE [LARGE SCALE GENOMIC DNA]</scope>
    <source>
        <strain evidence="1">Sporomusa sphaeroides DSM 2875</strain>
    </source>
</reference>
<accession>A0ABP2C1R0</accession>
<keyword evidence="2" id="KW-1185">Reference proteome</keyword>